<evidence type="ECO:0000313" key="2">
    <source>
        <dbReference type="Proteomes" id="UP000062788"/>
    </source>
</evidence>
<keyword evidence="2" id="KW-1185">Reference proteome</keyword>
<accession>A0A103E5P3</accession>
<dbReference type="AlphaFoldDB" id="A0A103E5P3"/>
<name>A0A103E5P3_9BURK</name>
<dbReference type="SUPFAM" id="SSF55729">
    <property type="entry name" value="Acyl-CoA N-acyltransferases (Nat)"/>
    <property type="match status" value="1"/>
</dbReference>
<dbReference type="EMBL" id="LOWA01000018">
    <property type="protein sequence ID" value="KVE28835.1"/>
    <property type="molecule type" value="Genomic_DNA"/>
</dbReference>
<dbReference type="Proteomes" id="UP000062788">
    <property type="component" value="Unassembled WGS sequence"/>
</dbReference>
<evidence type="ECO:0000313" key="1">
    <source>
        <dbReference type="EMBL" id="KVE28835.1"/>
    </source>
</evidence>
<protein>
    <recommendedName>
        <fullName evidence="3">Acetyltransferase</fullName>
    </recommendedName>
</protein>
<dbReference type="InterPro" id="IPR016181">
    <property type="entry name" value="Acyl_CoA_acyltransferase"/>
</dbReference>
<organism evidence="1 2">
    <name type="scientific">Burkholderia singularis</name>
    <dbReference type="NCBI Taxonomy" id="1503053"/>
    <lineage>
        <taxon>Bacteria</taxon>
        <taxon>Pseudomonadati</taxon>
        <taxon>Pseudomonadota</taxon>
        <taxon>Betaproteobacteria</taxon>
        <taxon>Burkholderiales</taxon>
        <taxon>Burkholderiaceae</taxon>
        <taxon>Burkholderia</taxon>
        <taxon>pseudomallei group</taxon>
    </lineage>
</organism>
<evidence type="ECO:0008006" key="3">
    <source>
        <dbReference type="Google" id="ProtNLM"/>
    </source>
</evidence>
<sequence>MERAKQIAIERGCHEAWIDTFNLDAKRIYERFVFTVFAELPGFPLGHTRYFLQKRYSEKTFV</sequence>
<reference evidence="1 2" key="1">
    <citation type="submission" date="2015-11" db="EMBL/GenBank/DDBJ databases">
        <title>Expanding the genomic diversity of Burkholderia species for the development of highly accurate diagnostics.</title>
        <authorList>
            <person name="Sahl J."/>
            <person name="Keim P."/>
            <person name="Wagner D."/>
        </authorList>
    </citation>
    <scope>NUCLEOTIDE SEQUENCE [LARGE SCALE GENOMIC DNA]</scope>
    <source>
        <strain evidence="1 2">TSV85</strain>
    </source>
</reference>
<gene>
    <name evidence="1" type="ORF">WS67_09055</name>
</gene>
<comment type="caution">
    <text evidence="1">The sequence shown here is derived from an EMBL/GenBank/DDBJ whole genome shotgun (WGS) entry which is preliminary data.</text>
</comment>
<proteinExistence type="predicted"/>
<dbReference type="Gene3D" id="3.40.630.30">
    <property type="match status" value="1"/>
</dbReference>